<evidence type="ECO:0000313" key="2">
    <source>
        <dbReference type="EMBL" id="NMO16304.1"/>
    </source>
</evidence>
<comment type="caution">
    <text evidence="2">The sequence shown here is derived from an EMBL/GenBank/DDBJ whole genome shotgun (WGS) entry which is preliminary data.</text>
</comment>
<feature type="region of interest" description="Disordered" evidence="1">
    <location>
        <begin position="34"/>
        <end position="77"/>
    </location>
</feature>
<keyword evidence="3" id="KW-1185">Reference proteome</keyword>
<sequence>MRTRMKMMLGGAATLLGLGAGLWLYAPGQSVVSAASSSRQPPSGASTRAAPLPSSGPLAAASAPAPSTPLASGPDAGDAEWEALATALRERYGARLDEPSVQMRMVEELMRYFQKRNPDRWREELLDFLKKSFPERYEELAALLRNREDYEKWVKDNDAYLRGLGDKERRAALWDARNRLFGKDIAERLWASELKTQALADTLRALDTTEGANLQQKLSAYKQKLQEVHGPAADAYVARHQQELMNRFLDLSSIQRELGAMTPEERSVSLRAVRKEMGLDDEALARWDTLDRTRDTRWDAGARYMAERAALAKEHSGAELETKLQEVRARYFGTEADIIAQEESSGFFRFERPRVWGRN</sequence>
<dbReference type="SUPFAM" id="SSF158855">
    <property type="entry name" value="Lipase chaperone-like"/>
    <property type="match status" value="1"/>
</dbReference>
<dbReference type="RefSeq" id="WP_169345595.1">
    <property type="nucleotide sequence ID" value="NZ_JABBJJ010000063.1"/>
</dbReference>
<dbReference type="Proteomes" id="UP000518300">
    <property type="component" value="Unassembled WGS sequence"/>
</dbReference>
<evidence type="ECO:0008006" key="4">
    <source>
        <dbReference type="Google" id="ProtNLM"/>
    </source>
</evidence>
<protein>
    <recommendedName>
        <fullName evidence="4">Lipase modulator</fullName>
    </recommendedName>
</protein>
<organism evidence="2 3">
    <name type="scientific">Pyxidicoccus fallax</name>
    <dbReference type="NCBI Taxonomy" id="394095"/>
    <lineage>
        <taxon>Bacteria</taxon>
        <taxon>Pseudomonadati</taxon>
        <taxon>Myxococcota</taxon>
        <taxon>Myxococcia</taxon>
        <taxon>Myxococcales</taxon>
        <taxon>Cystobacterineae</taxon>
        <taxon>Myxococcaceae</taxon>
        <taxon>Pyxidicoccus</taxon>
    </lineage>
</organism>
<reference evidence="2 3" key="1">
    <citation type="submission" date="2020-04" db="EMBL/GenBank/DDBJ databases">
        <title>Draft genome of Pyxidicoccus fallax type strain.</title>
        <authorList>
            <person name="Whitworth D.E."/>
        </authorList>
    </citation>
    <scope>NUCLEOTIDE SEQUENCE [LARGE SCALE GENOMIC DNA]</scope>
    <source>
        <strain evidence="2 3">DSM 14698</strain>
    </source>
</reference>
<name>A0A848LCZ5_9BACT</name>
<dbReference type="AlphaFoldDB" id="A0A848LCZ5"/>
<gene>
    <name evidence="2" type="ORF">HG543_15800</name>
</gene>
<accession>A0A848LCZ5</accession>
<evidence type="ECO:0000256" key="1">
    <source>
        <dbReference type="SAM" id="MobiDB-lite"/>
    </source>
</evidence>
<dbReference type="EMBL" id="JABBJJ010000063">
    <property type="protein sequence ID" value="NMO16304.1"/>
    <property type="molecule type" value="Genomic_DNA"/>
</dbReference>
<proteinExistence type="predicted"/>
<feature type="compositionally biased region" description="Low complexity" evidence="1">
    <location>
        <begin position="34"/>
        <end position="74"/>
    </location>
</feature>
<evidence type="ECO:0000313" key="3">
    <source>
        <dbReference type="Proteomes" id="UP000518300"/>
    </source>
</evidence>